<feature type="compositionally biased region" description="Polar residues" evidence="6">
    <location>
        <begin position="262"/>
        <end position="272"/>
    </location>
</feature>
<accession>F0XPG3</accession>
<organism evidence="10">
    <name type="scientific">Grosmannia clavigera (strain kw1407 / UAMH 11150)</name>
    <name type="common">Blue stain fungus</name>
    <name type="synonym">Graphiocladiella clavigera</name>
    <dbReference type="NCBI Taxonomy" id="655863"/>
    <lineage>
        <taxon>Eukaryota</taxon>
        <taxon>Fungi</taxon>
        <taxon>Dikarya</taxon>
        <taxon>Ascomycota</taxon>
        <taxon>Pezizomycotina</taxon>
        <taxon>Sordariomycetes</taxon>
        <taxon>Sordariomycetidae</taxon>
        <taxon>Ophiostomatales</taxon>
        <taxon>Ophiostomataceae</taxon>
        <taxon>Leptographium</taxon>
    </lineage>
</organism>
<evidence type="ECO:0000259" key="8">
    <source>
        <dbReference type="Pfam" id="PF20684"/>
    </source>
</evidence>
<evidence type="ECO:0000313" key="10">
    <source>
        <dbReference type="Proteomes" id="UP000007796"/>
    </source>
</evidence>
<evidence type="ECO:0000256" key="6">
    <source>
        <dbReference type="SAM" id="MobiDB-lite"/>
    </source>
</evidence>
<dbReference type="InParanoid" id="F0XPG3"/>
<dbReference type="eggNOG" id="ENOG502SSB8">
    <property type="taxonomic scope" value="Eukaryota"/>
</dbReference>
<keyword evidence="2 7" id="KW-0812">Transmembrane</keyword>
<feature type="transmembrane region" description="Helical" evidence="7">
    <location>
        <begin position="21"/>
        <end position="39"/>
    </location>
</feature>
<evidence type="ECO:0000256" key="3">
    <source>
        <dbReference type="ARBA" id="ARBA00022989"/>
    </source>
</evidence>
<dbReference type="Proteomes" id="UP000007796">
    <property type="component" value="Unassembled WGS sequence"/>
</dbReference>
<feature type="transmembrane region" description="Helical" evidence="7">
    <location>
        <begin position="156"/>
        <end position="179"/>
    </location>
</feature>
<keyword evidence="10" id="KW-1185">Reference proteome</keyword>
<evidence type="ECO:0000256" key="7">
    <source>
        <dbReference type="SAM" id="Phobius"/>
    </source>
</evidence>
<evidence type="ECO:0000256" key="5">
    <source>
        <dbReference type="ARBA" id="ARBA00038359"/>
    </source>
</evidence>
<dbReference type="GO" id="GO:0016020">
    <property type="term" value="C:membrane"/>
    <property type="evidence" value="ECO:0007669"/>
    <property type="project" value="UniProtKB-SubCell"/>
</dbReference>
<gene>
    <name evidence="9" type="ORF">CMQ_7401</name>
</gene>
<proteinExistence type="inferred from homology"/>
<feature type="transmembrane region" description="Helical" evidence="7">
    <location>
        <begin position="74"/>
        <end position="95"/>
    </location>
</feature>
<feature type="compositionally biased region" description="Low complexity" evidence="6">
    <location>
        <begin position="273"/>
        <end position="290"/>
    </location>
</feature>
<dbReference type="InterPro" id="IPR052337">
    <property type="entry name" value="SAT4-like"/>
</dbReference>
<dbReference type="AlphaFoldDB" id="F0XPG3"/>
<feature type="transmembrane region" description="Helical" evidence="7">
    <location>
        <begin position="107"/>
        <end position="128"/>
    </location>
</feature>
<feature type="transmembrane region" description="Helical" evidence="7">
    <location>
        <begin position="191"/>
        <end position="214"/>
    </location>
</feature>
<evidence type="ECO:0000256" key="2">
    <source>
        <dbReference type="ARBA" id="ARBA00022692"/>
    </source>
</evidence>
<dbReference type="OrthoDB" id="444631at2759"/>
<dbReference type="PANTHER" id="PTHR33048">
    <property type="entry name" value="PTH11-LIKE INTEGRAL MEMBRANE PROTEIN (AFU_ORTHOLOGUE AFUA_5G11245)"/>
    <property type="match status" value="1"/>
</dbReference>
<dbReference type="HOGENOM" id="CLU_046870_0_1_1"/>
<dbReference type="InterPro" id="IPR049326">
    <property type="entry name" value="Rhodopsin_dom_fungi"/>
</dbReference>
<name>F0XPG3_GROCL</name>
<dbReference type="RefSeq" id="XP_014169881.1">
    <property type="nucleotide sequence ID" value="XM_014314406.1"/>
</dbReference>
<reference evidence="9 10" key="1">
    <citation type="journal article" date="2011" name="Proc. Natl. Acad. Sci. U.S.A.">
        <title>Genome and transcriptome analyses of the mountain pine beetle-fungal symbiont Grosmannia clavigera, a lodgepole pine pathogen.</title>
        <authorList>
            <person name="DiGuistini S."/>
            <person name="Wang Y."/>
            <person name="Liao N.Y."/>
            <person name="Taylor G."/>
            <person name="Tanguay P."/>
            <person name="Feau N."/>
            <person name="Henrissat B."/>
            <person name="Chan S.K."/>
            <person name="Hesse-Orce U."/>
            <person name="Alamouti S.M."/>
            <person name="Tsui C.K.M."/>
            <person name="Docking R.T."/>
            <person name="Levasseur A."/>
            <person name="Haridas S."/>
            <person name="Robertson G."/>
            <person name="Birol I."/>
            <person name="Holt R.A."/>
            <person name="Marra M.A."/>
            <person name="Hamelin R.C."/>
            <person name="Hirst M."/>
            <person name="Jones S.J.M."/>
            <person name="Bohlmann J."/>
            <person name="Breuil C."/>
        </authorList>
    </citation>
    <scope>NUCLEOTIDE SEQUENCE [LARGE SCALE GENOMIC DNA]</scope>
    <source>
        <strain evidence="10">kw1407 / UAMH 11150</strain>
    </source>
</reference>
<dbReference type="EMBL" id="GL629801">
    <property type="protein sequence ID" value="EFX00399.1"/>
    <property type="molecule type" value="Genomic_DNA"/>
</dbReference>
<sequence length="342" mass="38414">MALRTVARWYKIRTFPSEFEDLAMYLALVSFINTVALYLTTIPTYFNVEAIVAGKMAIYASLEKDLVVMLKEFFVVQFFFWLTLWAVKWSLLFLFRMLTDRLPIYNRVWWVVIVFSVLTFIGCAVSNFTACSSMHAWFDALACQTPRDARAKAISLWFSLGADLATDLLIMLIPVRVLWTLKISTVEKFSAAFVFGVGILTMITAIIRSVSLVSSTSAGQVSTTWLMMWAAIEGAVAIVVGCLPSFAIIIKGRVAASRAHNDGSSPTPRNMTFFSARSRPRSPFSSTQPSDWQTNDTASDKGLVGGRIVVTQHRNHSWHTIEEQQRWGDGIREAHELQTLPV</sequence>
<comment type="subcellular location">
    <subcellularLocation>
        <location evidence="1">Membrane</location>
        <topology evidence="1">Multi-pass membrane protein</topology>
    </subcellularLocation>
</comment>
<dbReference type="Pfam" id="PF20684">
    <property type="entry name" value="Fung_rhodopsin"/>
    <property type="match status" value="1"/>
</dbReference>
<evidence type="ECO:0000256" key="1">
    <source>
        <dbReference type="ARBA" id="ARBA00004141"/>
    </source>
</evidence>
<evidence type="ECO:0000313" key="9">
    <source>
        <dbReference type="EMBL" id="EFX00399.1"/>
    </source>
</evidence>
<dbReference type="GeneID" id="25980942"/>
<protein>
    <recommendedName>
        <fullName evidence="8">Rhodopsin domain-containing protein</fullName>
    </recommendedName>
</protein>
<evidence type="ECO:0000256" key="4">
    <source>
        <dbReference type="ARBA" id="ARBA00023136"/>
    </source>
</evidence>
<feature type="transmembrane region" description="Helical" evidence="7">
    <location>
        <begin position="226"/>
        <end position="250"/>
    </location>
</feature>
<keyword evidence="3 7" id="KW-1133">Transmembrane helix</keyword>
<keyword evidence="4 7" id="KW-0472">Membrane</keyword>
<comment type="similarity">
    <text evidence="5">Belongs to the SAT4 family.</text>
</comment>
<dbReference type="PANTHER" id="PTHR33048:SF146">
    <property type="entry name" value="INTEGRAL MEMBRANE PROTEIN"/>
    <property type="match status" value="1"/>
</dbReference>
<dbReference type="STRING" id="655863.F0XPG3"/>
<feature type="region of interest" description="Disordered" evidence="6">
    <location>
        <begin position="258"/>
        <end position="300"/>
    </location>
</feature>
<feature type="domain" description="Rhodopsin" evidence="8">
    <location>
        <begin position="3"/>
        <end position="250"/>
    </location>
</feature>